<feature type="compositionally biased region" description="Polar residues" evidence="1">
    <location>
        <begin position="172"/>
        <end position="183"/>
    </location>
</feature>
<protein>
    <submittedName>
        <fullName evidence="2">Uncharacterized protein</fullName>
    </submittedName>
</protein>
<sequence>MSRKSSSSGASSRASTSTLKQENTKRHIKSPTSSVPIQFKIKTFSSEAFRPFTISSQPPPLTPLPPSNRPSTPPSRGLIASQQRHRQQQQQTHQKQVSGKQKNGELTSTDEASEKNGIIIIPHTHHHGKYHHEERCAHELPNKRDEFKIISEGPSAPRPHEEARKLSPPVNIDTQPIVSTRSTPKQRRMDTTGSKSFNDVLRYGNRGDGRDWQRPVSLVVRQSVVSGNAKELANRDTSAVIQAPNDSHFYLSEQDRFSSTGFVDRDSIRAKQTQANKLKYHIKDKNLGNLAQLA</sequence>
<dbReference type="AlphaFoldDB" id="A0A507C7M3"/>
<feature type="compositionally biased region" description="Low complexity" evidence="1">
    <location>
        <begin position="1"/>
        <end position="18"/>
    </location>
</feature>
<dbReference type="GeneID" id="42004462"/>
<reference evidence="2 3" key="1">
    <citation type="journal article" date="2019" name="Sci. Rep.">
        <title>Comparative genomics of chytrid fungi reveal insights into the obligate biotrophic and pathogenic lifestyle of Synchytrium endobioticum.</title>
        <authorList>
            <person name="van de Vossenberg B.T.L.H."/>
            <person name="Warris S."/>
            <person name="Nguyen H.D.T."/>
            <person name="van Gent-Pelzer M.P.E."/>
            <person name="Joly D.L."/>
            <person name="van de Geest H.C."/>
            <person name="Bonants P.J.M."/>
            <person name="Smith D.S."/>
            <person name="Levesque C.A."/>
            <person name="van der Lee T.A.J."/>
        </authorList>
    </citation>
    <scope>NUCLEOTIDE SEQUENCE [LARGE SCALE GENOMIC DNA]</scope>
    <source>
        <strain evidence="2 3">JEL517</strain>
    </source>
</reference>
<keyword evidence="3" id="KW-1185">Reference proteome</keyword>
<feature type="region of interest" description="Disordered" evidence="1">
    <location>
        <begin position="151"/>
        <end position="201"/>
    </location>
</feature>
<evidence type="ECO:0000313" key="3">
    <source>
        <dbReference type="Proteomes" id="UP000319731"/>
    </source>
</evidence>
<organism evidence="2 3">
    <name type="scientific">Synchytrium microbalum</name>
    <dbReference type="NCBI Taxonomy" id="1806994"/>
    <lineage>
        <taxon>Eukaryota</taxon>
        <taxon>Fungi</taxon>
        <taxon>Fungi incertae sedis</taxon>
        <taxon>Chytridiomycota</taxon>
        <taxon>Chytridiomycota incertae sedis</taxon>
        <taxon>Chytridiomycetes</taxon>
        <taxon>Synchytriales</taxon>
        <taxon>Synchytriaceae</taxon>
        <taxon>Synchytrium</taxon>
    </lineage>
</organism>
<accession>A0A507C7M3</accession>
<gene>
    <name evidence="2" type="ORF">SmJEL517_g03237</name>
</gene>
<dbReference type="RefSeq" id="XP_031024906.1">
    <property type="nucleotide sequence ID" value="XM_031169165.1"/>
</dbReference>
<feature type="compositionally biased region" description="Pro residues" evidence="1">
    <location>
        <begin position="57"/>
        <end position="73"/>
    </location>
</feature>
<comment type="caution">
    <text evidence="2">The sequence shown here is derived from an EMBL/GenBank/DDBJ whole genome shotgun (WGS) entry which is preliminary data.</text>
</comment>
<dbReference type="EMBL" id="QEAO01000016">
    <property type="protein sequence ID" value="TPX34064.1"/>
    <property type="molecule type" value="Genomic_DNA"/>
</dbReference>
<dbReference type="Proteomes" id="UP000319731">
    <property type="component" value="Unassembled WGS sequence"/>
</dbReference>
<proteinExistence type="predicted"/>
<feature type="region of interest" description="Disordered" evidence="1">
    <location>
        <begin position="50"/>
        <end position="115"/>
    </location>
</feature>
<dbReference type="OrthoDB" id="10622782at2759"/>
<evidence type="ECO:0000313" key="2">
    <source>
        <dbReference type="EMBL" id="TPX34064.1"/>
    </source>
</evidence>
<evidence type="ECO:0000256" key="1">
    <source>
        <dbReference type="SAM" id="MobiDB-lite"/>
    </source>
</evidence>
<feature type="region of interest" description="Disordered" evidence="1">
    <location>
        <begin position="1"/>
        <end position="38"/>
    </location>
</feature>
<name>A0A507C7M3_9FUNG</name>
<feature type="compositionally biased region" description="Polar residues" evidence="1">
    <location>
        <begin position="97"/>
        <end position="110"/>
    </location>
</feature>